<comment type="caution">
    <text evidence="1">The sequence shown here is derived from an EMBL/GenBank/DDBJ whole genome shotgun (WGS) entry which is preliminary data.</text>
</comment>
<dbReference type="Proteomes" id="UP000198211">
    <property type="component" value="Unassembled WGS sequence"/>
</dbReference>
<reference evidence="2" key="1">
    <citation type="submission" date="2017-03" db="EMBL/GenBank/DDBJ databases">
        <title>Phytopthora megakarya and P. palmivora, two closely related causual agents of cacao black pod achieved similar genome size and gene model numbers by different mechanisms.</title>
        <authorList>
            <person name="Ali S."/>
            <person name="Shao J."/>
            <person name="Larry D.J."/>
            <person name="Kronmiller B."/>
            <person name="Shen D."/>
            <person name="Strem M.D."/>
            <person name="Melnick R.L."/>
            <person name="Guiltinan M.J."/>
            <person name="Tyler B.M."/>
            <person name="Meinhardt L.W."/>
            <person name="Bailey B.A."/>
        </authorList>
    </citation>
    <scope>NUCLEOTIDE SEQUENCE [LARGE SCALE GENOMIC DNA]</scope>
    <source>
        <strain evidence="2">zdho120</strain>
    </source>
</reference>
<evidence type="ECO:0000313" key="2">
    <source>
        <dbReference type="Proteomes" id="UP000198211"/>
    </source>
</evidence>
<protein>
    <recommendedName>
        <fullName evidence="3">DDE Tnp4 domain-containing protein</fullName>
    </recommendedName>
</protein>
<accession>A0A225WPA1</accession>
<name>A0A225WPA1_9STRA</name>
<evidence type="ECO:0000313" key="1">
    <source>
        <dbReference type="EMBL" id="OWZ19503.1"/>
    </source>
</evidence>
<dbReference type="AlphaFoldDB" id="A0A225WPA1"/>
<organism evidence="1 2">
    <name type="scientific">Phytophthora megakarya</name>
    <dbReference type="NCBI Taxonomy" id="4795"/>
    <lineage>
        <taxon>Eukaryota</taxon>
        <taxon>Sar</taxon>
        <taxon>Stramenopiles</taxon>
        <taxon>Oomycota</taxon>
        <taxon>Peronosporomycetes</taxon>
        <taxon>Peronosporales</taxon>
        <taxon>Peronosporaceae</taxon>
        <taxon>Phytophthora</taxon>
    </lineage>
</organism>
<dbReference type="EMBL" id="NBNE01000435">
    <property type="protein sequence ID" value="OWZ19503.1"/>
    <property type="molecule type" value="Genomic_DNA"/>
</dbReference>
<evidence type="ECO:0008006" key="3">
    <source>
        <dbReference type="Google" id="ProtNLM"/>
    </source>
</evidence>
<gene>
    <name evidence="1" type="ORF">PHMEG_0006238</name>
</gene>
<keyword evidence="2" id="KW-1185">Reference proteome</keyword>
<sequence length="123" mass="13994">MFELPDGFAEISKGNILTGSVECNDRWLCEIRAPSSNEVPDVTSFFSGHYHRYGVNLSVTRCRASQAIAFTRRGMEAKQRHHGATRWSLHFIGDNAYPLSNSLLVPFNKLKIKSKPHSDYNFF</sequence>
<proteinExistence type="predicted"/>